<evidence type="ECO:0000256" key="1">
    <source>
        <dbReference type="SAM" id="MobiDB-lite"/>
    </source>
</evidence>
<name>A0A6C0KA84_9ZZZZ</name>
<reference evidence="2" key="1">
    <citation type="journal article" date="2020" name="Nature">
        <title>Giant virus diversity and host interactions through global metagenomics.</title>
        <authorList>
            <person name="Schulz F."/>
            <person name="Roux S."/>
            <person name="Paez-Espino D."/>
            <person name="Jungbluth S."/>
            <person name="Walsh D.A."/>
            <person name="Denef V.J."/>
            <person name="McMahon K.D."/>
            <person name="Konstantinidis K.T."/>
            <person name="Eloe-Fadrosh E.A."/>
            <person name="Kyrpides N.C."/>
            <person name="Woyke T."/>
        </authorList>
    </citation>
    <scope>NUCLEOTIDE SEQUENCE</scope>
    <source>
        <strain evidence="2">GVMAG-S-1101178-73</strain>
    </source>
</reference>
<sequence>MSRRSDRYEESYGHVKPWDPIEYGKKHFGVINHKEEQELGPRSSLGQSKVSVVPKSVKELLIMQKIRNVLIEEGIKYIIDEEKKLDDLAKIAEYKLKVMENEAGRHNIDMGRDELKNILESLNTRKNIAVNKTKLKNKSKIQIIEEKVREIVKEEAGDIFTEVQKNKLINTCIRVFKIEFDINRASGGYKLVKRVAKRPIKSAVKRPVAKRPLKKPTAVRAKRPAAKPTTVRAKRA</sequence>
<proteinExistence type="predicted"/>
<dbReference type="AlphaFoldDB" id="A0A6C0KA84"/>
<accession>A0A6C0KA84</accession>
<organism evidence="2">
    <name type="scientific">viral metagenome</name>
    <dbReference type="NCBI Taxonomy" id="1070528"/>
    <lineage>
        <taxon>unclassified sequences</taxon>
        <taxon>metagenomes</taxon>
        <taxon>organismal metagenomes</taxon>
    </lineage>
</organism>
<protein>
    <submittedName>
        <fullName evidence="2">Uncharacterized protein</fullName>
    </submittedName>
</protein>
<feature type="region of interest" description="Disordered" evidence="1">
    <location>
        <begin position="206"/>
        <end position="236"/>
    </location>
</feature>
<evidence type="ECO:0000313" key="2">
    <source>
        <dbReference type="EMBL" id="QHU13730.1"/>
    </source>
</evidence>
<dbReference type="EMBL" id="MN740824">
    <property type="protein sequence ID" value="QHU13730.1"/>
    <property type="molecule type" value="Genomic_DNA"/>
</dbReference>